<organism evidence="1 2">
    <name type="scientific">Urechidicola vernalis</name>
    <dbReference type="NCBI Taxonomy" id="3075600"/>
    <lineage>
        <taxon>Bacteria</taxon>
        <taxon>Pseudomonadati</taxon>
        <taxon>Bacteroidota</taxon>
        <taxon>Flavobacteriia</taxon>
        <taxon>Flavobacteriales</taxon>
        <taxon>Flavobacteriaceae</taxon>
        <taxon>Urechidicola</taxon>
    </lineage>
</organism>
<evidence type="ECO:0000313" key="1">
    <source>
        <dbReference type="EMBL" id="MDT0553964.1"/>
    </source>
</evidence>
<sequence length="169" mass="19679">MILQSFKLKNIDRRTEKHLQKERINDRVNNCIINSVLIFVDEHFNEVYLDALTEALPIKKENIQKIIFCSGKNNEGIENVISAKDFGLFGKFKRNISQLNFDKGVDLIINYTHNNSYVDNLITQLNASFSVGVRNKNGKIYDLIIEVEKNELELFNVELEKYLKILNKI</sequence>
<dbReference type="RefSeq" id="WP_311594048.1">
    <property type="nucleotide sequence ID" value="NZ_JAVRHV010000006.1"/>
</dbReference>
<keyword evidence="2" id="KW-1185">Reference proteome</keyword>
<dbReference type="Pfam" id="PF21857">
    <property type="entry name" value="DUF6913"/>
    <property type="match status" value="1"/>
</dbReference>
<dbReference type="Proteomes" id="UP001252186">
    <property type="component" value="Unassembled WGS sequence"/>
</dbReference>
<comment type="caution">
    <text evidence="1">The sequence shown here is derived from an EMBL/GenBank/DDBJ whole genome shotgun (WGS) entry which is preliminary data.</text>
</comment>
<accession>A0ABU2Y8H4</accession>
<protein>
    <submittedName>
        <fullName evidence="1">Uncharacterized protein</fullName>
    </submittedName>
</protein>
<gene>
    <name evidence="1" type="ORF">RM519_11950</name>
</gene>
<dbReference type="InterPro" id="IPR054207">
    <property type="entry name" value="DUF6913"/>
</dbReference>
<evidence type="ECO:0000313" key="2">
    <source>
        <dbReference type="Proteomes" id="UP001252186"/>
    </source>
</evidence>
<proteinExistence type="predicted"/>
<reference evidence="1 2" key="1">
    <citation type="submission" date="2023-09" db="EMBL/GenBank/DDBJ databases">
        <authorList>
            <person name="Rey-Velasco X."/>
        </authorList>
    </citation>
    <scope>NUCLEOTIDE SEQUENCE [LARGE SCALE GENOMIC DNA]</scope>
    <source>
        <strain evidence="1 2">P050</strain>
    </source>
</reference>
<name>A0ABU2Y8H4_9FLAO</name>
<dbReference type="EMBL" id="JAVRHV010000006">
    <property type="protein sequence ID" value="MDT0553964.1"/>
    <property type="molecule type" value="Genomic_DNA"/>
</dbReference>